<dbReference type="GO" id="GO:0032259">
    <property type="term" value="P:methylation"/>
    <property type="evidence" value="ECO:0007669"/>
    <property type="project" value="UniProtKB-KW"/>
</dbReference>
<reference evidence="1" key="1">
    <citation type="submission" date="2015-12" db="EMBL/GenBank/DDBJ databases">
        <title>Update maize B73 reference genome by single molecule sequencing technologies.</title>
        <authorList>
            <consortium name="Maize Genome Sequencing Project"/>
            <person name="Ware D."/>
        </authorList>
    </citation>
    <scope>NUCLEOTIDE SEQUENCE [LARGE SCALE GENOMIC DNA]</scope>
    <source>
        <tissue evidence="1">Seedling</tissue>
    </source>
</reference>
<gene>
    <name evidence="1" type="ORF">ZEAMMB73_Zm00001d041471</name>
</gene>
<dbReference type="GO" id="GO:0008168">
    <property type="term" value="F:methyltransferase activity"/>
    <property type="evidence" value="ECO:0007669"/>
    <property type="project" value="UniProtKB-KW"/>
</dbReference>
<protein>
    <submittedName>
        <fullName evidence="1">S-adenosyl-L-methionine-dependent methyltransferase superfamily protein</fullName>
    </submittedName>
</protein>
<accession>A0A1D6MWC6</accession>
<dbReference type="EMBL" id="CM007649">
    <property type="protein sequence ID" value="ONM33086.1"/>
    <property type="molecule type" value="Genomic_DNA"/>
</dbReference>
<proteinExistence type="predicted"/>
<keyword evidence="1" id="KW-0489">Methyltransferase</keyword>
<keyword evidence="1" id="KW-0808">Transferase</keyword>
<name>A0A1D6MWC6_MAIZE</name>
<organism evidence="1">
    <name type="scientific">Zea mays</name>
    <name type="common">Maize</name>
    <dbReference type="NCBI Taxonomy" id="4577"/>
    <lineage>
        <taxon>Eukaryota</taxon>
        <taxon>Viridiplantae</taxon>
        <taxon>Streptophyta</taxon>
        <taxon>Embryophyta</taxon>
        <taxon>Tracheophyta</taxon>
        <taxon>Spermatophyta</taxon>
        <taxon>Magnoliopsida</taxon>
        <taxon>Liliopsida</taxon>
        <taxon>Poales</taxon>
        <taxon>Poaceae</taxon>
        <taxon>PACMAD clade</taxon>
        <taxon>Panicoideae</taxon>
        <taxon>Andropogonodae</taxon>
        <taxon>Andropogoneae</taxon>
        <taxon>Tripsacinae</taxon>
        <taxon>Zea</taxon>
    </lineage>
</organism>
<sequence>MAVIAWKLCANSSEA</sequence>
<evidence type="ECO:0000313" key="1">
    <source>
        <dbReference type="EMBL" id="ONM33086.1"/>
    </source>
</evidence>